<dbReference type="RefSeq" id="WP_235666293.1">
    <property type="nucleotide sequence ID" value="NZ_AP022604.1"/>
</dbReference>
<sequence length="145" mass="15162">MTLTSGRLAPFAPAALAVFRIIVGLMFVQHGTAKLIGWPTSSAAAAVGSWPSWYAGVIEVVTGLLVAAGLFTVPAAILASGTMAVAYFWRHFPDGFWPINNGGEGAVLYCFAMLYIAFAGPGAWAAQRIVNRSSEAQTSGSPTPR</sequence>
<gene>
    <name evidence="8" type="ORF">NCTC10485_05072</name>
</gene>
<evidence type="ECO:0000256" key="4">
    <source>
        <dbReference type="ARBA" id="ARBA00022692"/>
    </source>
</evidence>
<dbReference type="Pfam" id="PF07681">
    <property type="entry name" value="DoxX"/>
    <property type="match status" value="1"/>
</dbReference>
<feature type="transmembrane region" description="Helical" evidence="7">
    <location>
        <begin position="64"/>
        <end position="86"/>
    </location>
</feature>
<evidence type="ECO:0000313" key="9">
    <source>
        <dbReference type="Proteomes" id="UP000282551"/>
    </source>
</evidence>
<evidence type="ECO:0000256" key="7">
    <source>
        <dbReference type="SAM" id="Phobius"/>
    </source>
</evidence>
<evidence type="ECO:0000256" key="2">
    <source>
        <dbReference type="ARBA" id="ARBA00006679"/>
    </source>
</evidence>
<comment type="subcellular location">
    <subcellularLocation>
        <location evidence="1">Cell membrane</location>
        <topology evidence="1">Multi-pass membrane protein</topology>
    </subcellularLocation>
</comment>
<feature type="transmembrane region" description="Helical" evidence="7">
    <location>
        <begin position="36"/>
        <end position="57"/>
    </location>
</feature>
<protein>
    <submittedName>
        <fullName evidence="8">DoxX family protein</fullName>
    </submittedName>
</protein>
<evidence type="ECO:0000256" key="1">
    <source>
        <dbReference type="ARBA" id="ARBA00004651"/>
    </source>
</evidence>
<dbReference type="EMBL" id="LR134355">
    <property type="protein sequence ID" value="VEG50752.1"/>
    <property type="molecule type" value="Genomic_DNA"/>
</dbReference>
<name>A0A448IE49_MYCCI</name>
<comment type="similarity">
    <text evidence="2">Belongs to the DoxX family.</text>
</comment>
<dbReference type="PANTHER" id="PTHR33452:SF4">
    <property type="entry name" value="BLL4328 PROTEIN"/>
    <property type="match status" value="1"/>
</dbReference>
<proteinExistence type="inferred from homology"/>
<organism evidence="8 9">
    <name type="scientific">Mycolicibacterium chitae</name>
    <name type="common">Mycobacterium chitae</name>
    <dbReference type="NCBI Taxonomy" id="1792"/>
    <lineage>
        <taxon>Bacteria</taxon>
        <taxon>Bacillati</taxon>
        <taxon>Actinomycetota</taxon>
        <taxon>Actinomycetes</taxon>
        <taxon>Mycobacteriales</taxon>
        <taxon>Mycobacteriaceae</taxon>
        <taxon>Mycolicibacterium</taxon>
    </lineage>
</organism>
<dbReference type="InterPro" id="IPR051907">
    <property type="entry name" value="DoxX-like_oxidoreductase"/>
</dbReference>
<reference evidence="8 9" key="1">
    <citation type="submission" date="2018-12" db="EMBL/GenBank/DDBJ databases">
        <authorList>
            <consortium name="Pathogen Informatics"/>
        </authorList>
    </citation>
    <scope>NUCLEOTIDE SEQUENCE [LARGE SCALE GENOMIC DNA]</scope>
    <source>
        <strain evidence="8 9">NCTC10485</strain>
    </source>
</reference>
<evidence type="ECO:0000256" key="3">
    <source>
        <dbReference type="ARBA" id="ARBA00022475"/>
    </source>
</evidence>
<dbReference type="PANTHER" id="PTHR33452">
    <property type="entry name" value="OXIDOREDUCTASE CATD-RELATED"/>
    <property type="match status" value="1"/>
</dbReference>
<keyword evidence="4 7" id="KW-0812">Transmembrane</keyword>
<evidence type="ECO:0000313" key="8">
    <source>
        <dbReference type="EMBL" id="VEG50752.1"/>
    </source>
</evidence>
<feature type="transmembrane region" description="Helical" evidence="7">
    <location>
        <begin position="106"/>
        <end position="126"/>
    </location>
</feature>
<dbReference type="GO" id="GO:0005886">
    <property type="term" value="C:plasma membrane"/>
    <property type="evidence" value="ECO:0007669"/>
    <property type="project" value="UniProtKB-SubCell"/>
</dbReference>
<keyword evidence="6 7" id="KW-0472">Membrane</keyword>
<evidence type="ECO:0000256" key="6">
    <source>
        <dbReference type="ARBA" id="ARBA00023136"/>
    </source>
</evidence>
<accession>A0A448IE49</accession>
<feature type="transmembrane region" description="Helical" evidence="7">
    <location>
        <begin position="12"/>
        <end position="30"/>
    </location>
</feature>
<keyword evidence="5 7" id="KW-1133">Transmembrane helix</keyword>
<evidence type="ECO:0000256" key="5">
    <source>
        <dbReference type="ARBA" id="ARBA00022989"/>
    </source>
</evidence>
<keyword evidence="9" id="KW-1185">Reference proteome</keyword>
<keyword evidence="3" id="KW-1003">Cell membrane</keyword>
<dbReference type="Proteomes" id="UP000282551">
    <property type="component" value="Chromosome"/>
</dbReference>
<dbReference type="AlphaFoldDB" id="A0A448IE49"/>
<dbReference type="InterPro" id="IPR032808">
    <property type="entry name" value="DoxX"/>
</dbReference>